<dbReference type="InterPro" id="IPR008920">
    <property type="entry name" value="TF_FadR/GntR_C"/>
</dbReference>
<dbReference type="Gene3D" id="1.20.120.530">
    <property type="entry name" value="GntR ligand-binding domain-like"/>
    <property type="match status" value="1"/>
</dbReference>
<evidence type="ECO:0000313" key="5">
    <source>
        <dbReference type="EMBL" id="TWE05082.1"/>
    </source>
</evidence>
<dbReference type="Proteomes" id="UP000319671">
    <property type="component" value="Unassembled WGS sequence"/>
</dbReference>
<evidence type="ECO:0000259" key="4">
    <source>
        <dbReference type="PROSITE" id="PS50949"/>
    </source>
</evidence>
<dbReference type="PANTHER" id="PTHR43537:SF24">
    <property type="entry name" value="GLUCONATE OPERON TRANSCRIPTIONAL REPRESSOR"/>
    <property type="match status" value="1"/>
</dbReference>
<sequence>MKNSIVNKTLSEQIFEALREKIIKGELQPGDRIVELEVAKNYGVSQAPVREAFLKLAEEDLVVTQRNKGTFISNFSLDEIDQLYDFRLTVEEFAIKRAFERLTDEDIEELKNYHNEMVLAGVNNDLEKIRIADEDFHTKIYKTADHKFLSNVWETLSSKLSRIWYLNSQVYFTDLSELANIHEPILRAFQNRDLDGCIHAFHEHVNYERQQRASLPSSSEVQSNNHK</sequence>
<dbReference type="SMART" id="SM00895">
    <property type="entry name" value="FCD"/>
    <property type="match status" value="1"/>
</dbReference>
<dbReference type="PROSITE" id="PS50949">
    <property type="entry name" value="HTH_GNTR"/>
    <property type="match status" value="1"/>
</dbReference>
<evidence type="ECO:0000256" key="2">
    <source>
        <dbReference type="ARBA" id="ARBA00023125"/>
    </source>
</evidence>
<proteinExistence type="predicted"/>
<keyword evidence="3" id="KW-0804">Transcription</keyword>
<gene>
    <name evidence="5" type="ORF">FB550_103257</name>
</gene>
<dbReference type="PANTHER" id="PTHR43537">
    <property type="entry name" value="TRANSCRIPTIONAL REGULATOR, GNTR FAMILY"/>
    <property type="match status" value="1"/>
</dbReference>
<dbReference type="InterPro" id="IPR036390">
    <property type="entry name" value="WH_DNA-bd_sf"/>
</dbReference>
<keyword evidence="6" id="KW-1185">Reference proteome</keyword>
<dbReference type="AlphaFoldDB" id="A0A561DNY2"/>
<dbReference type="EMBL" id="VIVN01000003">
    <property type="protein sequence ID" value="TWE05082.1"/>
    <property type="molecule type" value="Genomic_DNA"/>
</dbReference>
<comment type="caution">
    <text evidence="5">The sequence shown here is derived from an EMBL/GenBank/DDBJ whole genome shotgun (WGS) entry which is preliminary data.</text>
</comment>
<name>A0A561DNY2_9BACI</name>
<protein>
    <submittedName>
        <fullName evidence="5">GntR family transcriptional regulator</fullName>
    </submittedName>
</protein>
<keyword evidence="2" id="KW-0238">DNA-binding</keyword>
<dbReference type="InterPro" id="IPR011711">
    <property type="entry name" value="GntR_C"/>
</dbReference>
<dbReference type="GO" id="GO:0003677">
    <property type="term" value="F:DNA binding"/>
    <property type="evidence" value="ECO:0007669"/>
    <property type="project" value="UniProtKB-KW"/>
</dbReference>
<dbReference type="SUPFAM" id="SSF48008">
    <property type="entry name" value="GntR ligand-binding domain-like"/>
    <property type="match status" value="1"/>
</dbReference>
<dbReference type="Gene3D" id="1.10.10.10">
    <property type="entry name" value="Winged helix-like DNA-binding domain superfamily/Winged helix DNA-binding domain"/>
    <property type="match status" value="1"/>
</dbReference>
<evidence type="ECO:0000256" key="1">
    <source>
        <dbReference type="ARBA" id="ARBA00023015"/>
    </source>
</evidence>
<accession>A0A561DNY2</accession>
<dbReference type="RefSeq" id="WP_186446412.1">
    <property type="nucleotide sequence ID" value="NZ_VIVN01000003.1"/>
</dbReference>
<reference evidence="5 6" key="1">
    <citation type="submission" date="2019-06" db="EMBL/GenBank/DDBJ databases">
        <title>Sorghum-associated microbial communities from plants grown in Nebraska, USA.</title>
        <authorList>
            <person name="Schachtman D."/>
        </authorList>
    </citation>
    <scope>NUCLEOTIDE SEQUENCE [LARGE SCALE GENOMIC DNA]</scope>
    <source>
        <strain evidence="5 6">2482</strain>
    </source>
</reference>
<keyword evidence="1" id="KW-0805">Transcription regulation</keyword>
<dbReference type="Pfam" id="PF07729">
    <property type="entry name" value="FCD"/>
    <property type="match status" value="1"/>
</dbReference>
<dbReference type="GO" id="GO:0003700">
    <property type="term" value="F:DNA-binding transcription factor activity"/>
    <property type="evidence" value="ECO:0007669"/>
    <property type="project" value="InterPro"/>
</dbReference>
<evidence type="ECO:0000256" key="3">
    <source>
        <dbReference type="ARBA" id="ARBA00023163"/>
    </source>
</evidence>
<dbReference type="CDD" id="cd07377">
    <property type="entry name" value="WHTH_GntR"/>
    <property type="match status" value="1"/>
</dbReference>
<dbReference type="InterPro" id="IPR000524">
    <property type="entry name" value="Tscrpt_reg_HTH_GntR"/>
</dbReference>
<organism evidence="5 6">
    <name type="scientific">Neobacillus bataviensis</name>
    <dbReference type="NCBI Taxonomy" id="220685"/>
    <lineage>
        <taxon>Bacteria</taxon>
        <taxon>Bacillati</taxon>
        <taxon>Bacillota</taxon>
        <taxon>Bacilli</taxon>
        <taxon>Bacillales</taxon>
        <taxon>Bacillaceae</taxon>
        <taxon>Neobacillus</taxon>
    </lineage>
</organism>
<evidence type="ECO:0000313" key="6">
    <source>
        <dbReference type="Proteomes" id="UP000319671"/>
    </source>
</evidence>
<dbReference type="InterPro" id="IPR036388">
    <property type="entry name" value="WH-like_DNA-bd_sf"/>
</dbReference>
<dbReference type="Pfam" id="PF00392">
    <property type="entry name" value="GntR"/>
    <property type="match status" value="1"/>
</dbReference>
<dbReference type="SUPFAM" id="SSF46785">
    <property type="entry name" value="Winged helix' DNA-binding domain"/>
    <property type="match status" value="1"/>
</dbReference>
<feature type="domain" description="HTH gntR-type" evidence="4">
    <location>
        <begin position="8"/>
        <end position="75"/>
    </location>
</feature>
<dbReference type="SMART" id="SM00345">
    <property type="entry name" value="HTH_GNTR"/>
    <property type="match status" value="1"/>
</dbReference>